<proteinExistence type="predicted"/>
<dbReference type="AlphaFoldDB" id="A0A428PKM9"/>
<accession>A0A428PKM9</accession>
<organism evidence="1 2">
    <name type="scientific">Fusarium duplospermum</name>
    <dbReference type="NCBI Taxonomy" id="1325734"/>
    <lineage>
        <taxon>Eukaryota</taxon>
        <taxon>Fungi</taxon>
        <taxon>Dikarya</taxon>
        <taxon>Ascomycota</taxon>
        <taxon>Pezizomycotina</taxon>
        <taxon>Sordariomycetes</taxon>
        <taxon>Hypocreomycetidae</taxon>
        <taxon>Hypocreales</taxon>
        <taxon>Nectriaceae</taxon>
        <taxon>Fusarium</taxon>
        <taxon>Fusarium solani species complex</taxon>
    </lineage>
</organism>
<comment type="caution">
    <text evidence="1">The sequence shown here is derived from an EMBL/GenBank/DDBJ whole genome shotgun (WGS) entry which is preliminary data.</text>
</comment>
<dbReference type="OrthoDB" id="5055179at2759"/>
<keyword evidence="2" id="KW-1185">Reference proteome</keyword>
<protein>
    <recommendedName>
        <fullName evidence="3">F-box domain-containing protein</fullName>
    </recommendedName>
</protein>
<gene>
    <name evidence="1" type="ORF">CEP54_010336</name>
</gene>
<evidence type="ECO:0008006" key="3">
    <source>
        <dbReference type="Google" id="ProtNLM"/>
    </source>
</evidence>
<evidence type="ECO:0000313" key="2">
    <source>
        <dbReference type="Proteomes" id="UP000288168"/>
    </source>
</evidence>
<dbReference type="EMBL" id="NKCI01000121">
    <property type="protein sequence ID" value="RSL53602.1"/>
    <property type="molecule type" value="Genomic_DNA"/>
</dbReference>
<sequence>MESLPPEITRQILNDLPPSSLKAIRLCWRFLEPFILPDLFHTVKVNFAEKYIKRLQGIALSPHLAPLVQQLIWITSGSRDTHDDPHGHINTWAGHEDYIKEFRYHFFLCLDAMSNLHTFASELGPIGIGSERDEIDGLVYALWPAMCRPQSRITSFRCQDPLNYMRWLNYECLQAIAGQHTELPASFPANALRKTVNTWFRETRDVPMETYHGVVLAGLISAQLLTDVDLDPFSARVWEGPLKKLLELDLRIDSAGRHWKGEGIPEGFLRFFLMKASGIRELSLRFRPTRTHSRPFAHSEWVSTAVLACRWKFLQTIKISFVMLPAFDSFIIFMEAHAETLKHILLSDCTSGRGIFLITRFAANSKKIKLHRFLVSPPDKKYPSTQKPRIIPERLILDYINNRDSALDPFEKYIPSRNGNWGTVAQKAGSVSEEWPADNGMHFTCRQCLDLGQVA</sequence>
<name>A0A428PKM9_9HYPO</name>
<reference evidence="1 2" key="1">
    <citation type="submission" date="2017-06" db="EMBL/GenBank/DDBJ databases">
        <title>Comparative genomic analysis of Ambrosia Fusariam Clade fungi.</title>
        <authorList>
            <person name="Stajich J.E."/>
            <person name="Carrillo J."/>
            <person name="Kijimoto T."/>
            <person name="Eskalen A."/>
            <person name="O'Donnell K."/>
            <person name="Kasson M."/>
        </authorList>
    </citation>
    <scope>NUCLEOTIDE SEQUENCE [LARGE SCALE GENOMIC DNA]</scope>
    <source>
        <strain evidence="1 2">NRRL62584</strain>
    </source>
</reference>
<evidence type="ECO:0000313" key="1">
    <source>
        <dbReference type="EMBL" id="RSL53602.1"/>
    </source>
</evidence>
<dbReference type="STRING" id="1325734.A0A428PKM9"/>
<dbReference type="Proteomes" id="UP000288168">
    <property type="component" value="Unassembled WGS sequence"/>
</dbReference>